<dbReference type="PROSITE" id="PS51318">
    <property type="entry name" value="TAT"/>
    <property type="match status" value="1"/>
</dbReference>
<organism evidence="1 2">
    <name type="scientific">Ramlibacter humi</name>
    <dbReference type="NCBI Taxonomy" id="2530451"/>
    <lineage>
        <taxon>Bacteria</taxon>
        <taxon>Pseudomonadati</taxon>
        <taxon>Pseudomonadota</taxon>
        <taxon>Betaproteobacteria</taxon>
        <taxon>Burkholderiales</taxon>
        <taxon>Comamonadaceae</taxon>
        <taxon>Ramlibacter</taxon>
    </lineage>
</organism>
<dbReference type="Proteomes" id="UP000297839">
    <property type="component" value="Unassembled WGS sequence"/>
</dbReference>
<comment type="caution">
    <text evidence="1">The sequence shown here is derived from an EMBL/GenBank/DDBJ whole genome shotgun (WGS) entry which is preliminary data.</text>
</comment>
<gene>
    <name evidence="1" type="ORF">EZ216_19140</name>
</gene>
<keyword evidence="2" id="KW-1185">Reference proteome</keyword>
<evidence type="ECO:0000313" key="1">
    <source>
        <dbReference type="EMBL" id="TFY97196.1"/>
    </source>
</evidence>
<protein>
    <submittedName>
        <fullName evidence="1">Gluconate 2-dehydrogenase subunit 3 family protein</fullName>
    </submittedName>
</protein>
<reference evidence="1 2" key="1">
    <citation type="submission" date="2019-03" db="EMBL/GenBank/DDBJ databases">
        <title>Ramlibacter sp. 18x22-1, whole genome shotgun sequence.</title>
        <authorList>
            <person name="Zhang X."/>
            <person name="Feng G."/>
            <person name="Zhu H."/>
        </authorList>
    </citation>
    <scope>NUCLEOTIDE SEQUENCE [LARGE SCALE GENOMIC DNA]</scope>
    <source>
        <strain evidence="1 2">18x22-1</strain>
    </source>
</reference>
<dbReference type="Pfam" id="PF13618">
    <property type="entry name" value="Gluconate_2-dh3"/>
    <property type="match status" value="1"/>
</dbReference>
<dbReference type="InterPro" id="IPR027056">
    <property type="entry name" value="Gluconate_2DH_su3"/>
</dbReference>
<dbReference type="EMBL" id="SMLK01000008">
    <property type="protein sequence ID" value="TFY97196.1"/>
    <property type="molecule type" value="Genomic_DNA"/>
</dbReference>
<dbReference type="OrthoDB" id="8400810at2"/>
<dbReference type="AlphaFoldDB" id="A0A4Z0BD22"/>
<accession>A0A4Z0BD22</accession>
<dbReference type="InterPro" id="IPR006311">
    <property type="entry name" value="TAT_signal"/>
</dbReference>
<name>A0A4Z0BD22_9BURK</name>
<dbReference type="RefSeq" id="WP_135251395.1">
    <property type="nucleotide sequence ID" value="NZ_SMLK01000008.1"/>
</dbReference>
<proteinExistence type="predicted"/>
<evidence type="ECO:0000313" key="2">
    <source>
        <dbReference type="Proteomes" id="UP000297839"/>
    </source>
</evidence>
<sequence>MKPSDNPPQPRVTRRRLLTAGAVIPIAGAAAARIVQPGEMPWTEGAADVPPPAVQPAGYTWLTPAEAAFVEAAVSRLIPADELGPGAKEAGVPVFIDRQLAGEYGRGSRWYMQGPWGEGEKTQGWQTRMTPAALYRAGIREVDEAVGKEGRAAAFAKLSADDQDRWLHQLEDGKVKLPTADAKTFFELLQQNTIEGFFSDPLYGGNRDMAGWKLIGFPGARYDHTSFVKKHGEKYPLPPVAILGRPDWNPPGGSHG</sequence>